<feature type="non-terminal residue" evidence="1">
    <location>
        <position position="118"/>
    </location>
</feature>
<protein>
    <recommendedName>
        <fullName evidence="3">Transposase</fullName>
    </recommendedName>
</protein>
<evidence type="ECO:0000313" key="1">
    <source>
        <dbReference type="EMBL" id="CAL4170488.1"/>
    </source>
</evidence>
<evidence type="ECO:0008006" key="3">
    <source>
        <dbReference type="Google" id="ProtNLM"/>
    </source>
</evidence>
<evidence type="ECO:0000313" key="2">
    <source>
        <dbReference type="Proteomes" id="UP001497623"/>
    </source>
</evidence>
<comment type="caution">
    <text evidence="1">The sequence shown here is derived from an EMBL/GenBank/DDBJ whole genome shotgun (WGS) entry which is preliminary data.</text>
</comment>
<reference evidence="1 2" key="1">
    <citation type="submission" date="2024-05" db="EMBL/GenBank/DDBJ databases">
        <authorList>
            <person name="Wallberg A."/>
        </authorList>
    </citation>
    <scope>NUCLEOTIDE SEQUENCE [LARGE SCALE GENOMIC DNA]</scope>
</reference>
<dbReference type="AlphaFoldDB" id="A0AAV2SAL3"/>
<accession>A0AAV2SAL3</accession>
<organism evidence="1 2">
    <name type="scientific">Meganyctiphanes norvegica</name>
    <name type="common">Northern krill</name>
    <name type="synonym">Thysanopoda norvegica</name>
    <dbReference type="NCBI Taxonomy" id="48144"/>
    <lineage>
        <taxon>Eukaryota</taxon>
        <taxon>Metazoa</taxon>
        <taxon>Ecdysozoa</taxon>
        <taxon>Arthropoda</taxon>
        <taxon>Crustacea</taxon>
        <taxon>Multicrustacea</taxon>
        <taxon>Malacostraca</taxon>
        <taxon>Eumalacostraca</taxon>
        <taxon>Eucarida</taxon>
        <taxon>Euphausiacea</taxon>
        <taxon>Euphausiidae</taxon>
        <taxon>Meganyctiphanes</taxon>
    </lineage>
</organism>
<dbReference type="Proteomes" id="UP001497623">
    <property type="component" value="Unassembled WGS sequence"/>
</dbReference>
<dbReference type="EMBL" id="CAXKWB010050858">
    <property type="protein sequence ID" value="CAL4170488.1"/>
    <property type="molecule type" value="Genomic_DNA"/>
</dbReference>
<sequence length="118" mass="13901">MSRMIVKAVKFILKQEKDARDYYTLNSKHRAWLNGFLTRFRHKIRVRAVDTLTSPKVHISKQEIIQWFSDVRGTLSEKGVYDVLQDPRRVFNIDKTNFQMGDKTNMVLAAKGTKHVYE</sequence>
<keyword evidence="2" id="KW-1185">Reference proteome</keyword>
<gene>
    <name evidence="1" type="ORF">MNOR_LOCUS34005</name>
</gene>
<proteinExistence type="predicted"/>
<name>A0AAV2SAL3_MEGNR</name>